<protein>
    <submittedName>
        <fullName evidence="1">Uncharacterized protein</fullName>
    </submittedName>
</protein>
<reference evidence="1 2" key="1">
    <citation type="submission" date="2020-08" db="EMBL/GenBank/DDBJ databases">
        <title>Genomic Encyclopedia of Type Strains, Phase IV (KMG-IV): sequencing the most valuable type-strain genomes for metagenomic binning, comparative biology and taxonomic classification.</title>
        <authorList>
            <person name="Goeker M."/>
        </authorList>
    </citation>
    <scope>NUCLEOTIDE SEQUENCE [LARGE SCALE GENOMIC DNA]</scope>
    <source>
        <strain evidence="1 2">DSM 12251</strain>
    </source>
</reference>
<dbReference type="RefSeq" id="WP_184207340.1">
    <property type="nucleotide sequence ID" value="NZ_JACHIF010000003.1"/>
</dbReference>
<dbReference type="AlphaFoldDB" id="A0A7W7YJU4"/>
<sequence length="89" mass="9157">MNDAHANRGFKKCSGTSPINLASSPLQGFTPINGDVVFAALTLPATRGSASYTGVAASLVGDTFLEGVYYPLPLTGCTLTSGSFIGWLD</sequence>
<organism evidence="1 2">
    <name type="scientific">Prosthecobacter dejongeii</name>
    <dbReference type="NCBI Taxonomy" id="48465"/>
    <lineage>
        <taxon>Bacteria</taxon>
        <taxon>Pseudomonadati</taxon>
        <taxon>Verrucomicrobiota</taxon>
        <taxon>Verrucomicrobiia</taxon>
        <taxon>Verrucomicrobiales</taxon>
        <taxon>Verrucomicrobiaceae</taxon>
        <taxon>Prosthecobacter</taxon>
    </lineage>
</organism>
<name>A0A7W7YJU4_9BACT</name>
<keyword evidence="2" id="KW-1185">Reference proteome</keyword>
<comment type="caution">
    <text evidence="1">The sequence shown here is derived from an EMBL/GenBank/DDBJ whole genome shotgun (WGS) entry which is preliminary data.</text>
</comment>
<proteinExistence type="predicted"/>
<evidence type="ECO:0000313" key="1">
    <source>
        <dbReference type="EMBL" id="MBB5037439.1"/>
    </source>
</evidence>
<accession>A0A7W7YJU4</accession>
<dbReference type="Proteomes" id="UP000534294">
    <property type="component" value="Unassembled WGS sequence"/>
</dbReference>
<evidence type="ECO:0000313" key="2">
    <source>
        <dbReference type="Proteomes" id="UP000534294"/>
    </source>
</evidence>
<dbReference type="EMBL" id="JACHIF010000003">
    <property type="protein sequence ID" value="MBB5037439.1"/>
    <property type="molecule type" value="Genomic_DNA"/>
</dbReference>
<gene>
    <name evidence="1" type="ORF">HNQ64_001688</name>
</gene>